<dbReference type="OrthoDB" id="6409159at2759"/>
<protein>
    <submittedName>
        <fullName evidence="2">CSEP0392 putative effector protein</fullName>
    </submittedName>
</protein>
<dbReference type="EMBL" id="CAUH01003896">
    <property type="protein sequence ID" value="CCU77743.1"/>
    <property type="molecule type" value="Genomic_DNA"/>
</dbReference>
<keyword evidence="1" id="KW-0732">Signal</keyword>
<feature type="chain" id="PRO_5004106517" evidence="1">
    <location>
        <begin position="19"/>
        <end position="146"/>
    </location>
</feature>
<comment type="caution">
    <text evidence="2">The sequence shown here is derived from an EMBL/GenBank/DDBJ whole genome shotgun (WGS) entry which is preliminary data.</text>
</comment>
<gene>
    <name evidence="2" type="ORF">BGHDH14_bghG003896000001001</name>
</gene>
<sequence length="146" mass="16476">MKLSINLATLAFSTLVTAYCVQPALQPTISEEQEVIKKSHKIPGHNFLEYCNDNPDDNLLKLESVDIDPIMPVIDGSVNVNIKGFTPVPITDEIFIRILDWKTRQDLITPVELLSLLRKSFIETPIVGNFQECLGFRPHLSKLLMT</sequence>
<keyword evidence="3" id="KW-1185">Reference proteome</keyword>
<evidence type="ECO:0000313" key="3">
    <source>
        <dbReference type="Proteomes" id="UP000015441"/>
    </source>
</evidence>
<reference evidence="2 3" key="1">
    <citation type="journal article" date="2010" name="Science">
        <title>Genome expansion and gene loss in powdery mildew fungi reveal tradeoffs in extreme parasitism.</title>
        <authorList>
            <person name="Spanu P.D."/>
            <person name="Abbott J.C."/>
            <person name="Amselem J."/>
            <person name="Burgis T.A."/>
            <person name="Soanes D.M."/>
            <person name="Stueber K."/>
            <person name="Ver Loren van Themaat E."/>
            <person name="Brown J.K.M."/>
            <person name="Butcher S.A."/>
            <person name="Gurr S.J."/>
            <person name="Lebrun M.-H."/>
            <person name="Ridout C.J."/>
            <person name="Schulze-Lefert P."/>
            <person name="Talbot N.J."/>
            <person name="Ahmadinejad N."/>
            <person name="Ametz C."/>
            <person name="Barton G.R."/>
            <person name="Benjdia M."/>
            <person name="Bidzinski P."/>
            <person name="Bindschedler L.V."/>
            <person name="Both M."/>
            <person name="Brewer M.T."/>
            <person name="Cadle-Davidson L."/>
            <person name="Cadle-Davidson M.M."/>
            <person name="Collemare J."/>
            <person name="Cramer R."/>
            <person name="Frenkel O."/>
            <person name="Godfrey D."/>
            <person name="Harriman J."/>
            <person name="Hoede C."/>
            <person name="King B.C."/>
            <person name="Klages S."/>
            <person name="Kleemann J."/>
            <person name="Knoll D."/>
            <person name="Koti P.S."/>
            <person name="Kreplak J."/>
            <person name="Lopez-Ruiz F.J."/>
            <person name="Lu X."/>
            <person name="Maekawa T."/>
            <person name="Mahanil S."/>
            <person name="Micali C."/>
            <person name="Milgroom M.G."/>
            <person name="Montana G."/>
            <person name="Noir S."/>
            <person name="O'Connell R.J."/>
            <person name="Oberhaensli S."/>
            <person name="Parlange F."/>
            <person name="Pedersen C."/>
            <person name="Quesneville H."/>
            <person name="Reinhardt R."/>
            <person name="Rott M."/>
            <person name="Sacristan S."/>
            <person name="Schmidt S.M."/>
            <person name="Schoen M."/>
            <person name="Skamnioti P."/>
            <person name="Sommer H."/>
            <person name="Stephens A."/>
            <person name="Takahara H."/>
            <person name="Thordal-Christensen H."/>
            <person name="Vigouroux M."/>
            <person name="Wessling R."/>
            <person name="Wicker T."/>
            <person name="Panstruga R."/>
        </authorList>
    </citation>
    <scope>NUCLEOTIDE SEQUENCE [LARGE SCALE GENOMIC DNA]</scope>
    <source>
        <strain evidence="2">DH14</strain>
    </source>
</reference>
<evidence type="ECO:0000256" key="1">
    <source>
        <dbReference type="SAM" id="SignalP"/>
    </source>
</evidence>
<accession>N1JAM2</accession>
<dbReference type="AlphaFoldDB" id="N1JAM2"/>
<evidence type="ECO:0000313" key="2">
    <source>
        <dbReference type="EMBL" id="CCU77743.1"/>
    </source>
</evidence>
<name>N1JAM2_BLUG1</name>
<dbReference type="HOGENOM" id="CLU_1586202_0_0_1"/>
<organism evidence="2 3">
    <name type="scientific">Blumeria graminis f. sp. hordei (strain DH14)</name>
    <name type="common">Barley powdery mildew</name>
    <name type="synonym">Oidium monilioides f. sp. hordei</name>
    <dbReference type="NCBI Taxonomy" id="546991"/>
    <lineage>
        <taxon>Eukaryota</taxon>
        <taxon>Fungi</taxon>
        <taxon>Dikarya</taxon>
        <taxon>Ascomycota</taxon>
        <taxon>Pezizomycotina</taxon>
        <taxon>Leotiomycetes</taxon>
        <taxon>Erysiphales</taxon>
        <taxon>Erysiphaceae</taxon>
        <taxon>Blumeria</taxon>
        <taxon>Blumeria hordei</taxon>
    </lineage>
</organism>
<dbReference type="InParanoid" id="N1JAM2"/>
<dbReference type="Proteomes" id="UP000015441">
    <property type="component" value="Unassembled WGS sequence"/>
</dbReference>
<proteinExistence type="predicted"/>
<feature type="signal peptide" evidence="1">
    <location>
        <begin position="1"/>
        <end position="18"/>
    </location>
</feature>